<dbReference type="Proteomes" id="UP000050525">
    <property type="component" value="Unassembled WGS sequence"/>
</dbReference>
<evidence type="ECO:0000313" key="3">
    <source>
        <dbReference type="Proteomes" id="UP000050525"/>
    </source>
</evidence>
<dbReference type="GO" id="GO:0005886">
    <property type="term" value="C:plasma membrane"/>
    <property type="evidence" value="ECO:0007669"/>
    <property type="project" value="InterPro"/>
</dbReference>
<gene>
    <name evidence="2" type="ORF">Y1Q_0012302</name>
</gene>
<reference evidence="2 3" key="1">
    <citation type="journal article" date="2012" name="Genome Biol.">
        <title>Sequencing three crocodilian genomes to illuminate the evolution of archosaurs and amniotes.</title>
        <authorList>
            <person name="St John J.A."/>
            <person name="Braun E.L."/>
            <person name="Isberg S.R."/>
            <person name="Miles L.G."/>
            <person name="Chong A.Y."/>
            <person name="Gongora J."/>
            <person name="Dalzell P."/>
            <person name="Moran C."/>
            <person name="Bed'hom B."/>
            <person name="Abzhanov A."/>
            <person name="Burgess S.C."/>
            <person name="Cooksey A.M."/>
            <person name="Castoe T.A."/>
            <person name="Crawford N.G."/>
            <person name="Densmore L.D."/>
            <person name="Drew J.C."/>
            <person name="Edwards S.V."/>
            <person name="Faircloth B.C."/>
            <person name="Fujita M.K."/>
            <person name="Greenwold M.J."/>
            <person name="Hoffmann F.G."/>
            <person name="Howard J.M."/>
            <person name="Iguchi T."/>
            <person name="Janes D.E."/>
            <person name="Khan S.Y."/>
            <person name="Kohno S."/>
            <person name="de Koning A.J."/>
            <person name="Lance S.L."/>
            <person name="McCarthy F.M."/>
            <person name="McCormack J.E."/>
            <person name="Merchant M.E."/>
            <person name="Peterson D.G."/>
            <person name="Pollock D.D."/>
            <person name="Pourmand N."/>
            <person name="Raney B.J."/>
            <person name="Roessler K.A."/>
            <person name="Sanford J.R."/>
            <person name="Sawyer R.H."/>
            <person name="Schmidt C.J."/>
            <person name="Triplett E.W."/>
            <person name="Tuberville T.D."/>
            <person name="Venegas-Anaya M."/>
            <person name="Howard J.T."/>
            <person name="Jarvis E.D."/>
            <person name="Guillette L.J.Jr."/>
            <person name="Glenn T.C."/>
            <person name="Green R.E."/>
            <person name="Ray D.A."/>
        </authorList>
    </citation>
    <scope>NUCLEOTIDE SEQUENCE [LARGE SCALE GENOMIC DNA]</scope>
    <source>
        <strain evidence="2">KSC_2009_1</strain>
    </source>
</reference>
<dbReference type="PANTHER" id="PTHR15028">
    <property type="entry name" value="CD72-RELATED"/>
    <property type="match status" value="1"/>
</dbReference>
<keyword evidence="1" id="KW-1133">Transmembrane helix</keyword>
<sequence>MGESVTYAELQFSKAPPGRSVSPQAQGKVLQALGKADDAHETFQLCPVERWWSTHPLPLVLLAACLALLATTITLGAFYWQVGTELEQA</sequence>
<organism evidence="2 3">
    <name type="scientific">Alligator mississippiensis</name>
    <name type="common">American alligator</name>
    <dbReference type="NCBI Taxonomy" id="8496"/>
    <lineage>
        <taxon>Eukaryota</taxon>
        <taxon>Metazoa</taxon>
        <taxon>Chordata</taxon>
        <taxon>Craniata</taxon>
        <taxon>Vertebrata</taxon>
        <taxon>Euteleostomi</taxon>
        <taxon>Archelosauria</taxon>
        <taxon>Archosauria</taxon>
        <taxon>Crocodylia</taxon>
        <taxon>Alligatoridae</taxon>
        <taxon>Alligatorinae</taxon>
        <taxon>Alligator</taxon>
    </lineage>
</organism>
<name>A0A151NKM3_ALLMI</name>
<keyword evidence="3" id="KW-1185">Reference proteome</keyword>
<dbReference type="GO" id="GO:0004888">
    <property type="term" value="F:transmembrane signaling receptor activity"/>
    <property type="evidence" value="ECO:0007669"/>
    <property type="project" value="InterPro"/>
</dbReference>
<accession>A0A151NKM3</accession>
<dbReference type="InterPro" id="IPR039689">
    <property type="entry name" value="CD72"/>
</dbReference>
<comment type="caution">
    <text evidence="2">The sequence shown here is derived from an EMBL/GenBank/DDBJ whole genome shotgun (WGS) entry which is preliminary data.</text>
</comment>
<dbReference type="AlphaFoldDB" id="A0A151NKM3"/>
<keyword evidence="1" id="KW-0472">Membrane</keyword>
<keyword evidence="1" id="KW-0812">Transmembrane</keyword>
<protein>
    <submittedName>
        <fullName evidence="2">Uncharacterized protein</fullName>
    </submittedName>
</protein>
<feature type="transmembrane region" description="Helical" evidence="1">
    <location>
        <begin position="59"/>
        <end position="80"/>
    </location>
</feature>
<evidence type="ECO:0000313" key="2">
    <source>
        <dbReference type="EMBL" id="KYO37310.1"/>
    </source>
</evidence>
<dbReference type="EMBL" id="AKHW03002770">
    <property type="protein sequence ID" value="KYO37310.1"/>
    <property type="molecule type" value="Genomic_DNA"/>
</dbReference>
<proteinExistence type="predicted"/>
<dbReference type="PANTHER" id="PTHR15028:SF6">
    <property type="entry name" value="B-CELL DIFFERENTIATION ANTIGEN CD72"/>
    <property type="match status" value="1"/>
</dbReference>
<evidence type="ECO:0000256" key="1">
    <source>
        <dbReference type="SAM" id="Phobius"/>
    </source>
</evidence>